<keyword evidence="2" id="KW-1133">Transmembrane helix</keyword>
<name>A0A2Z6MET2_TRISU</name>
<dbReference type="Pfam" id="PF01554">
    <property type="entry name" value="MatE"/>
    <property type="match status" value="1"/>
</dbReference>
<evidence type="ECO:0000313" key="3">
    <source>
        <dbReference type="EMBL" id="GAU21335.1"/>
    </source>
</evidence>
<keyword evidence="4" id="KW-1185">Reference proteome</keyword>
<gene>
    <name evidence="3" type="ORF">TSUD_189220</name>
</gene>
<accession>A0A2Z6MET2</accession>
<evidence type="ECO:0000256" key="1">
    <source>
        <dbReference type="ARBA" id="ARBA00010199"/>
    </source>
</evidence>
<dbReference type="Proteomes" id="UP000242715">
    <property type="component" value="Unassembled WGS sequence"/>
</dbReference>
<dbReference type="GO" id="GO:0042910">
    <property type="term" value="F:xenobiotic transmembrane transporter activity"/>
    <property type="evidence" value="ECO:0007669"/>
    <property type="project" value="InterPro"/>
</dbReference>
<dbReference type="InterPro" id="IPR002528">
    <property type="entry name" value="MATE_fam"/>
</dbReference>
<feature type="transmembrane region" description="Helical" evidence="2">
    <location>
        <begin position="12"/>
        <end position="29"/>
    </location>
</feature>
<dbReference type="GO" id="GO:0016020">
    <property type="term" value="C:membrane"/>
    <property type="evidence" value="ECO:0007669"/>
    <property type="project" value="InterPro"/>
</dbReference>
<keyword evidence="2" id="KW-0812">Transmembrane</keyword>
<dbReference type="EMBL" id="DF973228">
    <property type="protein sequence ID" value="GAU21335.1"/>
    <property type="molecule type" value="Genomic_DNA"/>
</dbReference>
<comment type="similarity">
    <text evidence="1">Belongs to the multi antimicrobial extrusion (MATE) (TC 2.A.66.1) family.</text>
</comment>
<protein>
    <submittedName>
        <fullName evidence="3">Uncharacterized protein</fullName>
    </submittedName>
</protein>
<dbReference type="AlphaFoldDB" id="A0A2Z6MET2"/>
<keyword evidence="2" id="KW-0472">Membrane</keyword>
<evidence type="ECO:0000313" key="4">
    <source>
        <dbReference type="Proteomes" id="UP000242715"/>
    </source>
</evidence>
<proteinExistence type="inferred from homology"/>
<evidence type="ECO:0000256" key="2">
    <source>
        <dbReference type="SAM" id="Phobius"/>
    </source>
</evidence>
<feature type="transmembrane region" description="Helical" evidence="2">
    <location>
        <begin position="123"/>
        <end position="145"/>
    </location>
</feature>
<sequence length="192" mass="21194">MHFYHWSNFLNANILGWTVMASFGVNAAVSVRVSNELGASHPRSAKFSLVVAVITSFLIGLMLSLILIIFRKEYPLLFSNDPAVREVVVELTPMLALCIVINNIQPVLSGVAIGAGWQSAVAYGIWSGMLSGTVLQTLVLFFMVYRTDWNNEASLAEARISKWGGHNKDLKIKDNEKNHQEIYETSANSSSC</sequence>
<dbReference type="OrthoDB" id="2126698at2759"/>
<dbReference type="PANTHER" id="PTHR11206">
    <property type="entry name" value="MULTIDRUG RESISTANCE PROTEIN"/>
    <property type="match status" value="1"/>
</dbReference>
<organism evidence="3 4">
    <name type="scientific">Trifolium subterraneum</name>
    <name type="common">Subterranean clover</name>
    <dbReference type="NCBI Taxonomy" id="3900"/>
    <lineage>
        <taxon>Eukaryota</taxon>
        <taxon>Viridiplantae</taxon>
        <taxon>Streptophyta</taxon>
        <taxon>Embryophyta</taxon>
        <taxon>Tracheophyta</taxon>
        <taxon>Spermatophyta</taxon>
        <taxon>Magnoliopsida</taxon>
        <taxon>eudicotyledons</taxon>
        <taxon>Gunneridae</taxon>
        <taxon>Pentapetalae</taxon>
        <taxon>rosids</taxon>
        <taxon>fabids</taxon>
        <taxon>Fabales</taxon>
        <taxon>Fabaceae</taxon>
        <taxon>Papilionoideae</taxon>
        <taxon>50 kb inversion clade</taxon>
        <taxon>NPAAA clade</taxon>
        <taxon>Hologalegina</taxon>
        <taxon>IRL clade</taxon>
        <taxon>Trifolieae</taxon>
        <taxon>Trifolium</taxon>
    </lineage>
</organism>
<dbReference type="GO" id="GO:0015297">
    <property type="term" value="F:antiporter activity"/>
    <property type="evidence" value="ECO:0007669"/>
    <property type="project" value="InterPro"/>
</dbReference>
<feature type="transmembrane region" description="Helical" evidence="2">
    <location>
        <begin position="49"/>
        <end position="70"/>
    </location>
</feature>
<reference evidence="4" key="1">
    <citation type="journal article" date="2017" name="Front. Plant Sci.">
        <title>Climate Clever Clovers: New Paradigm to Reduce the Environmental Footprint of Ruminants by Breeding Low Methanogenic Forages Utilizing Haplotype Variation.</title>
        <authorList>
            <person name="Kaur P."/>
            <person name="Appels R."/>
            <person name="Bayer P.E."/>
            <person name="Keeble-Gagnere G."/>
            <person name="Wang J."/>
            <person name="Hirakawa H."/>
            <person name="Shirasawa K."/>
            <person name="Vercoe P."/>
            <person name="Stefanova K."/>
            <person name="Durmic Z."/>
            <person name="Nichols P."/>
            <person name="Revell C."/>
            <person name="Isobe S.N."/>
            <person name="Edwards D."/>
            <person name="Erskine W."/>
        </authorList>
    </citation>
    <scope>NUCLEOTIDE SEQUENCE [LARGE SCALE GENOMIC DNA]</scope>
    <source>
        <strain evidence="4">cv. Daliak</strain>
    </source>
</reference>